<evidence type="ECO:0000256" key="1">
    <source>
        <dbReference type="SAM" id="Coils"/>
    </source>
</evidence>
<sequence length="233" mass="25856">LLDPRQMLFLDGLRYSVEMAHLAHTRLRETLYGLTVHRETLEPETLSFSAAFLDAWSIVDSINRLRCLLHQAPGIKQRSPGLRIFRQKTEVVEDLRNTIQHLDQNVPTLLAEKLPVLGVLSWFVTTDPGHLSGFSCALTAGTLRPLKQLPLVNPCGRLIAPPIDLIELTAGGHSACLSDIMKHVQDLTRQAEQQLEKQFDRLPQAGADLFVCVEMAFGGPTSRHPGESSSPEP</sequence>
<protein>
    <submittedName>
        <fullName evidence="2">Uncharacterized protein</fullName>
    </submittedName>
</protein>
<organism evidence="2">
    <name type="scientific">marine sediment metagenome</name>
    <dbReference type="NCBI Taxonomy" id="412755"/>
    <lineage>
        <taxon>unclassified sequences</taxon>
        <taxon>metagenomes</taxon>
        <taxon>ecological metagenomes</taxon>
    </lineage>
</organism>
<keyword evidence="1" id="KW-0175">Coiled coil</keyword>
<evidence type="ECO:0000313" key="2">
    <source>
        <dbReference type="EMBL" id="GAI91560.1"/>
    </source>
</evidence>
<feature type="coiled-coil region" evidence="1">
    <location>
        <begin position="85"/>
        <end position="112"/>
    </location>
</feature>
<gene>
    <name evidence="2" type="ORF">S12H4_40249</name>
</gene>
<feature type="non-terminal residue" evidence="2">
    <location>
        <position position="1"/>
    </location>
</feature>
<proteinExistence type="predicted"/>
<accession>X1TVI3</accession>
<reference evidence="2" key="1">
    <citation type="journal article" date="2014" name="Front. Microbiol.">
        <title>High frequency of phylogenetically diverse reductive dehalogenase-homologous genes in deep subseafloor sedimentary metagenomes.</title>
        <authorList>
            <person name="Kawai M."/>
            <person name="Futagami T."/>
            <person name="Toyoda A."/>
            <person name="Takaki Y."/>
            <person name="Nishi S."/>
            <person name="Hori S."/>
            <person name="Arai W."/>
            <person name="Tsubouchi T."/>
            <person name="Morono Y."/>
            <person name="Uchiyama I."/>
            <person name="Ito T."/>
            <person name="Fujiyama A."/>
            <person name="Inagaki F."/>
            <person name="Takami H."/>
        </authorList>
    </citation>
    <scope>NUCLEOTIDE SEQUENCE</scope>
    <source>
        <strain evidence="2">Expedition CK06-06</strain>
    </source>
</reference>
<comment type="caution">
    <text evidence="2">The sequence shown here is derived from an EMBL/GenBank/DDBJ whole genome shotgun (WGS) entry which is preliminary data.</text>
</comment>
<dbReference type="EMBL" id="BARW01024412">
    <property type="protein sequence ID" value="GAI91560.1"/>
    <property type="molecule type" value="Genomic_DNA"/>
</dbReference>
<name>X1TVI3_9ZZZZ</name>
<dbReference type="AlphaFoldDB" id="X1TVI3"/>